<sequence>MLAVNWLQNSPAGMVCQISFLPEESCSRAAILRRKTTKKSNFGATRPMRCLKPGLHFRRVTSTGKT</sequence>
<dbReference type="EMBL" id="CYRY02008588">
    <property type="protein sequence ID" value="VCW77263.1"/>
    <property type="molecule type" value="Genomic_DNA"/>
</dbReference>
<comment type="caution">
    <text evidence="1">The sequence shown here is derived from an EMBL/GenBank/DDBJ whole genome shotgun (WGS) entry which is preliminary data.</text>
</comment>
<dbReference type="AlphaFoldDB" id="A0A9X9LMZ0"/>
<evidence type="ECO:0000313" key="2">
    <source>
        <dbReference type="Proteomes" id="UP000269945"/>
    </source>
</evidence>
<proteinExistence type="predicted"/>
<organism evidence="1 2">
    <name type="scientific">Gulo gulo</name>
    <name type="common">Wolverine</name>
    <name type="synonym">Gluton</name>
    <dbReference type="NCBI Taxonomy" id="48420"/>
    <lineage>
        <taxon>Eukaryota</taxon>
        <taxon>Metazoa</taxon>
        <taxon>Chordata</taxon>
        <taxon>Craniata</taxon>
        <taxon>Vertebrata</taxon>
        <taxon>Euteleostomi</taxon>
        <taxon>Mammalia</taxon>
        <taxon>Eutheria</taxon>
        <taxon>Laurasiatheria</taxon>
        <taxon>Carnivora</taxon>
        <taxon>Caniformia</taxon>
        <taxon>Musteloidea</taxon>
        <taxon>Mustelidae</taxon>
        <taxon>Guloninae</taxon>
        <taxon>Gulo</taxon>
    </lineage>
</organism>
<reference evidence="1 2" key="1">
    <citation type="submission" date="2018-10" db="EMBL/GenBank/DDBJ databases">
        <authorList>
            <person name="Ekblom R."/>
            <person name="Jareborg N."/>
        </authorList>
    </citation>
    <scope>NUCLEOTIDE SEQUENCE [LARGE SCALE GENOMIC DNA]</scope>
    <source>
        <tissue evidence="1">Muscle</tissue>
    </source>
</reference>
<keyword evidence="2" id="KW-1185">Reference proteome</keyword>
<name>A0A9X9LMZ0_GULGU</name>
<feature type="non-terminal residue" evidence="1">
    <location>
        <position position="66"/>
    </location>
</feature>
<evidence type="ECO:0000313" key="1">
    <source>
        <dbReference type="EMBL" id="VCW77263.1"/>
    </source>
</evidence>
<gene>
    <name evidence="1" type="ORF">BN2614_LOCUS1</name>
</gene>
<dbReference type="Proteomes" id="UP000269945">
    <property type="component" value="Unassembled WGS sequence"/>
</dbReference>
<protein>
    <submittedName>
        <fullName evidence="1">Uncharacterized protein</fullName>
    </submittedName>
</protein>
<accession>A0A9X9LMZ0</accession>